<keyword evidence="5" id="KW-0808">Transferase</keyword>
<dbReference type="Proteomes" id="UP001519887">
    <property type="component" value="Unassembled WGS sequence"/>
</dbReference>
<evidence type="ECO:0000256" key="1">
    <source>
        <dbReference type="ARBA" id="ARBA00002606"/>
    </source>
</evidence>
<evidence type="ECO:0000256" key="2">
    <source>
        <dbReference type="ARBA" id="ARBA00010699"/>
    </source>
</evidence>
<evidence type="ECO:0000256" key="3">
    <source>
        <dbReference type="ARBA" id="ARBA00012261"/>
    </source>
</evidence>
<evidence type="ECO:0000256" key="7">
    <source>
        <dbReference type="ARBA" id="ARBA00048558"/>
    </source>
</evidence>
<dbReference type="CDD" id="cd08704">
    <property type="entry name" value="Met_tRNA_FMT_C"/>
    <property type="match status" value="1"/>
</dbReference>
<comment type="similarity">
    <text evidence="2">Belongs to the Fmt family.</text>
</comment>
<evidence type="ECO:0000256" key="6">
    <source>
        <dbReference type="ARBA" id="ARBA00022917"/>
    </source>
</evidence>
<sequence length="81" mass="8424">TLLNGETFKVWGCRPLPPTAASGGQPGTVMKTDEKGILVQTGEGMLLLTVIQPSGKKAMPASEWLKGARLEAGTVFGGVQL</sequence>
<evidence type="ECO:0000313" key="10">
    <source>
        <dbReference type="Proteomes" id="UP001519887"/>
    </source>
</evidence>
<comment type="catalytic activity">
    <reaction evidence="7">
        <text>L-methionyl-tRNA(fMet) + (6R)-10-formyltetrahydrofolate = N-formyl-L-methionyl-tRNA(fMet) + (6S)-5,6,7,8-tetrahydrofolate + H(+)</text>
        <dbReference type="Rhea" id="RHEA:24380"/>
        <dbReference type="Rhea" id="RHEA-COMP:9952"/>
        <dbReference type="Rhea" id="RHEA-COMP:9953"/>
        <dbReference type="ChEBI" id="CHEBI:15378"/>
        <dbReference type="ChEBI" id="CHEBI:57453"/>
        <dbReference type="ChEBI" id="CHEBI:78530"/>
        <dbReference type="ChEBI" id="CHEBI:78844"/>
        <dbReference type="ChEBI" id="CHEBI:195366"/>
        <dbReference type="EC" id="2.1.2.9"/>
    </reaction>
</comment>
<dbReference type="SUPFAM" id="SSF50486">
    <property type="entry name" value="FMT C-terminal domain-like"/>
    <property type="match status" value="1"/>
</dbReference>
<keyword evidence="10" id="KW-1185">Reference proteome</keyword>
<dbReference type="InterPro" id="IPR037022">
    <property type="entry name" value="Formyl_trans_C_sf"/>
</dbReference>
<organism evidence="9 10">
    <name type="scientific">Paenibacillus sepulcri</name>
    <dbReference type="NCBI Taxonomy" id="359917"/>
    <lineage>
        <taxon>Bacteria</taxon>
        <taxon>Bacillati</taxon>
        <taxon>Bacillota</taxon>
        <taxon>Bacilli</taxon>
        <taxon>Bacillales</taxon>
        <taxon>Paenibacillaceae</taxon>
        <taxon>Paenibacillus</taxon>
    </lineage>
</organism>
<keyword evidence="6" id="KW-0648">Protein biosynthesis</keyword>
<dbReference type="Gene3D" id="3.10.25.10">
    <property type="entry name" value="Formyl transferase, C-terminal domain"/>
    <property type="match status" value="1"/>
</dbReference>
<dbReference type="InterPro" id="IPR005793">
    <property type="entry name" value="Formyl_trans_C"/>
</dbReference>
<dbReference type="Pfam" id="PF02911">
    <property type="entry name" value="Formyl_trans_C"/>
    <property type="match status" value="1"/>
</dbReference>
<feature type="non-terminal residue" evidence="9">
    <location>
        <position position="1"/>
    </location>
</feature>
<comment type="function">
    <text evidence="1">Attaches a formyl group to the free amino group of methionyl-tRNA(fMet). The formyl group appears to play a dual role in the initiator identity of N-formylmethionyl-tRNA by promoting its recognition by IF2 and preventing the misappropriation of this tRNA by the elongation apparatus.</text>
</comment>
<dbReference type="EMBL" id="JAHZIK010003149">
    <property type="protein sequence ID" value="MBW7461660.1"/>
    <property type="molecule type" value="Genomic_DNA"/>
</dbReference>
<evidence type="ECO:0000259" key="8">
    <source>
        <dbReference type="Pfam" id="PF02911"/>
    </source>
</evidence>
<name>A0ABS7CLU1_9BACL</name>
<comment type="caution">
    <text evidence="9">The sequence shown here is derived from an EMBL/GenBank/DDBJ whole genome shotgun (WGS) entry which is preliminary data.</text>
</comment>
<accession>A0ABS7CLU1</accession>
<evidence type="ECO:0000256" key="5">
    <source>
        <dbReference type="ARBA" id="ARBA00022679"/>
    </source>
</evidence>
<evidence type="ECO:0000313" key="9">
    <source>
        <dbReference type="EMBL" id="MBW7461660.1"/>
    </source>
</evidence>
<reference evidence="9 10" key="1">
    <citation type="submission" date="2021-07" db="EMBL/GenBank/DDBJ databases">
        <title>Paenibacillus radiodurans sp. nov., isolated from the southeastern edge of Tengger Desert.</title>
        <authorList>
            <person name="Zhang G."/>
        </authorList>
    </citation>
    <scope>NUCLEOTIDE SEQUENCE [LARGE SCALE GENOMIC DNA]</scope>
    <source>
        <strain evidence="9 10">CCM 7311</strain>
    </source>
</reference>
<proteinExistence type="inferred from homology"/>
<evidence type="ECO:0000256" key="4">
    <source>
        <dbReference type="ARBA" id="ARBA00016014"/>
    </source>
</evidence>
<protein>
    <recommendedName>
        <fullName evidence="4">Methionyl-tRNA formyltransferase</fullName>
        <ecNumber evidence="3">2.1.2.9</ecNumber>
    </recommendedName>
</protein>
<dbReference type="InterPro" id="IPR044135">
    <property type="entry name" value="Met-tRNA-FMT_C"/>
</dbReference>
<gene>
    <name evidence="9" type="ORF">K0U00_47155</name>
</gene>
<feature type="domain" description="Formyl transferase C-terminal" evidence="8">
    <location>
        <begin position="2"/>
        <end position="68"/>
    </location>
</feature>
<dbReference type="EC" id="2.1.2.9" evidence="3"/>
<dbReference type="InterPro" id="IPR011034">
    <property type="entry name" value="Formyl_transferase-like_C_sf"/>
</dbReference>